<comment type="caution">
    <text evidence="1">The sequence shown here is derived from an EMBL/GenBank/DDBJ whole genome shotgun (WGS) entry which is preliminary data.</text>
</comment>
<reference evidence="1" key="1">
    <citation type="submission" date="2023-11" db="EMBL/GenBank/DDBJ databases">
        <authorList>
            <person name="De Vega J J."/>
            <person name="De Vega J J."/>
        </authorList>
    </citation>
    <scope>NUCLEOTIDE SEQUENCE</scope>
</reference>
<name>A0AAD2HYR9_9AGAR</name>
<gene>
    <name evidence="1" type="ORF">MYCIT1_LOCUS37986</name>
</gene>
<dbReference type="EMBL" id="CAVNYO010000480">
    <property type="protein sequence ID" value="CAK5284623.1"/>
    <property type="molecule type" value="Genomic_DNA"/>
</dbReference>
<sequence length="74" mass="8443">MVLSFARPIPFSRTEQTVPRWYQKSCWLLACSTKSEDRCFANQYITHGIFGQISFVGHILCPVCIPIPKPLNEA</sequence>
<organism evidence="1 2">
    <name type="scientific">Mycena citricolor</name>
    <dbReference type="NCBI Taxonomy" id="2018698"/>
    <lineage>
        <taxon>Eukaryota</taxon>
        <taxon>Fungi</taxon>
        <taxon>Dikarya</taxon>
        <taxon>Basidiomycota</taxon>
        <taxon>Agaricomycotina</taxon>
        <taxon>Agaricomycetes</taxon>
        <taxon>Agaricomycetidae</taxon>
        <taxon>Agaricales</taxon>
        <taxon>Marasmiineae</taxon>
        <taxon>Mycenaceae</taxon>
        <taxon>Mycena</taxon>
    </lineage>
</organism>
<dbReference type="Proteomes" id="UP001295794">
    <property type="component" value="Unassembled WGS sequence"/>
</dbReference>
<keyword evidence="2" id="KW-1185">Reference proteome</keyword>
<proteinExistence type="predicted"/>
<evidence type="ECO:0000313" key="1">
    <source>
        <dbReference type="EMBL" id="CAK5284623.1"/>
    </source>
</evidence>
<accession>A0AAD2HYR9</accession>
<dbReference type="AlphaFoldDB" id="A0AAD2HYR9"/>
<protein>
    <submittedName>
        <fullName evidence="1">Uncharacterized protein</fullName>
    </submittedName>
</protein>
<evidence type="ECO:0000313" key="2">
    <source>
        <dbReference type="Proteomes" id="UP001295794"/>
    </source>
</evidence>